<keyword evidence="1" id="KW-1133">Transmembrane helix</keyword>
<dbReference type="InParanoid" id="A0A167N4N0"/>
<dbReference type="Proteomes" id="UP000077315">
    <property type="component" value="Unassembled WGS sequence"/>
</dbReference>
<dbReference type="VEuPathDB" id="FungiDB:PHYBLDRAFT_158559"/>
<proteinExistence type="predicted"/>
<feature type="transmembrane region" description="Helical" evidence="1">
    <location>
        <begin position="79"/>
        <end position="103"/>
    </location>
</feature>
<keyword evidence="1" id="KW-0472">Membrane</keyword>
<dbReference type="Gene3D" id="1.20.140.150">
    <property type="match status" value="1"/>
</dbReference>
<accession>A0A167N4N0</accession>
<protein>
    <submittedName>
        <fullName evidence="2">Uncharacterized protein</fullName>
    </submittedName>
</protein>
<dbReference type="AlphaFoldDB" id="A0A167N4N0"/>
<keyword evidence="1" id="KW-0812">Transmembrane</keyword>
<reference evidence="3" key="1">
    <citation type="submission" date="2015-06" db="EMBL/GenBank/DDBJ databases">
        <title>Expansion of signal transduction pathways in fungi by whole-genome duplication.</title>
        <authorList>
            <consortium name="DOE Joint Genome Institute"/>
            <person name="Corrochano L.M."/>
            <person name="Kuo A."/>
            <person name="Marcet-Houben M."/>
            <person name="Polaino S."/>
            <person name="Salamov A."/>
            <person name="Villalobos J.M."/>
            <person name="Alvarez M.I."/>
            <person name="Avalos J."/>
            <person name="Benito E.P."/>
            <person name="Benoit I."/>
            <person name="Burger G."/>
            <person name="Camino L.P."/>
            <person name="Canovas D."/>
            <person name="Cerda-Olmedo E."/>
            <person name="Cheng J.-F."/>
            <person name="Dominguez A."/>
            <person name="Elias M."/>
            <person name="Eslava A.P."/>
            <person name="Glaser F."/>
            <person name="Grimwood J."/>
            <person name="Gutierrez G."/>
            <person name="Heitman J."/>
            <person name="Henrissat B."/>
            <person name="Iturriaga E.A."/>
            <person name="Lang B.F."/>
            <person name="Lavin J.L."/>
            <person name="Lee S."/>
            <person name="Li W."/>
            <person name="Lindquist E."/>
            <person name="Lopez-Garcia S."/>
            <person name="Luque E.M."/>
            <person name="Marcos A.T."/>
            <person name="Martin J."/>
            <person name="McCluskey K."/>
            <person name="Medina H.R."/>
            <person name="Miralles-Duran A."/>
            <person name="Miyazaki A."/>
            <person name="Munoz-Torres E."/>
            <person name="Oguiza J.A."/>
            <person name="Ohm R."/>
            <person name="Olmedo M."/>
            <person name="Orejas M."/>
            <person name="Ortiz-Castellanos L."/>
            <person name="Pisabarro A.G."/>
            <person name="Rodriguez-Romero J."/>
            <person name="Ruiz-Herrera J."/>
            <person name="Ruiz-Vazquez R."/>
            <person name="Sanz C."/>
            <person name="Schackwitz W."/>
            <person name="Schmutz J."/>
            <person name="Shahriari M."/>
            <person name="Shelest E."/>
            <person name="Silva-Franco F."/>
            <person name="Soanes D."/>
            <person name="Syed K."/>
            <person name="Tagua V.G."/>
            <person name="Talbot N.J."/>
            <person name="Thon M."/>
            <person name="De vries R.P."/>
            <person name="Wiebenga A."/>
            <person name="Yadav J.S."/>
            <person name="Braun E.L."/>
            <person name="Baker S."/>
            <person name="Garre V."/>
            <person name="Horwitz B."/>
            <person name="Torres-Martinez S."/>
            <person name="Idnurm A."/>
            <person name="Herrera-Estrella A."/>
            <person name="Gabaldon T."/>
            <person name="Grigoriev I.V."/>
        </authorList>
    </citation>
    <scope>NUCLEOTIDE SEQUENCE [LARGE SCALE GENOMIC DNA]</scope>
    <source>
        <strain evidence="3">NRRL 1555(-)</strain>
    </source>
</reference>
<feature type="transmembrane region" description="Helical" evidence="1">
    <location>
        <begin position="158"/>
        <end position="177"/>
    </location>
</feature>
<sequence length="188" mass="20593">MSLLGYVVIFFLFCCSYALNLTALLLPKWLIFVVPKPLYSETNYGLFKLCQSVTGECRPFPREEEGDCTEEGFCQLWQAAGAGMILAAVIGALTLVALLGTMCSSRRKRERGWKLVAGMLVLHAIPAAISMSVVAYLVNTSSIFYAGTRYDMSFIMGAATWCISLVIALSLTLATLLGPPEHGYERLD</sequence>
<gene>
    <name evidence="2" type="ORF">PHYBLDRAFT_158559</name>
</gene>
<evidence type="ECO:0000313" key="3">
    <source>
        <dbReference type="Proteomes" id="UP000077315"/>
    </source>
</evidence>
<dbReference type="EMBL" id="KV440978">
    <property type="protein sequence ID" value="OAD74980.1"/>
    <property type="molecule type" value="Genomic_DNA"/>
</dbReference>
<dbReference type="GeneID" id="28994719"/>
<keyword evidence="3" id="KW-1185">Reference proteome</keyword>
<organism evidence="2 3">
    <name type="scientific">Phycomyces blakesleeanus (strain ATCC 8743b / DSM 1359 / FGSC 10004 / NBRC 33097 / NRRL 1555)</name>
    <dbReference type="NCBI Taxonomy" id="763407"/>
    <lineage>
        <taxon>Eukaryota</taxon>
        <taxon>Fungi</taxon>
        <taxon>Fungi incertae sedis</taxon>
        <taxon>Mucoromycota</taxon>
        <taxon>Mucoromycotina</taxon>
        <taxon>Mucoromycetes</taxon>
        <taxon>Mucorales</taxon>
        <taxon>Phycomycetaceae</taxon>
        <taxon>Phycomyces</taxon>
    </lineage>
</organism>
<name>A0A167N4N0_PHYB8</name>
<dbReference type="OrthoDB" id="61370at2759"/>
<feature type="transmembrane region" description="Helical" evidence="1">
    <location>
        <begin position="115"/>
        <end position="138"/>
    </location>
</feature>
<dbReference type="RefSeq" id="XP_018293020.1">
    <property type="nucleotide sequence ID" value="XM_018433813.1"/>
</dbReference>
<evidence type="ECO:0000313" key="2">
    <source>
        <dbReference type="EMBL" id="OAD74980.1"/>
    </source>
</evidence>
<evidence type="ECO:0000256" key="1">
    <source>
        <dbReference type="SAM" id="Phobius"/>
    </source>
</evidence>